<evidence type="ECO:0000256" key="3">
    <source>
        <dbReference type="ARBA" id="ARBA00022771"/>
    </source>
</evidence>
<organism evidence="6 7">
    <name type="scientific">Alternaria tenuissima</name>
    <dbReference type="NCBI Taxonomy" id="119927"/>
    <lineage>
        <taxon>Eukaryota</taxon>
        <taxon>Fungi</taxon>
        <taxon>Dikarya</taxon>
        <taxon>Ascomycota</taxon>
        <taxon>Pezizomycotina</taxon>
        <taxon>Dothideomycetes</taxon>
        <taxon>Pleosporomycetidae</taxon>
        <taxon>Pleosporales</taxon>
        <taxon>Pleosporineae</taxon>
        <taxon>Pleosporaceae</taxon>
        <taxon>Alternaria</taxon>
        <taxon>Alternaria sect. Alternaria</taxon>
        <taxon>Alternaria alternata complex</taxon>
    </lineage>
</organism>
<protein>
    <submittedName>
        <fullName evidence="6">Uncharacterized protein</fullName>
    </submittedName>
</protein>
<evidence type="ECO:0000313" key="6">
    <source>
        <dbReference type="EMBL" id="RYN88075.1"/>
    </source>
</evidence>
<proteinExistence type="predicted"/>
<accession>A0ABY0FS02</accession>
<evidence type="ECO:0000256" key="5">
    <source>
        <dbReference type="ARBA" id="ARBA00023242"/>
    </source>
</evidence>
<reference evidence="7" key="1">
    <citation type="journal article" date="2019" name="bioRxiv">
        <title>Genomics, evolutionary history and diagnostics of the Alternaria alternata species group including apple and Asian pear pathotypes.</title>
        <authorList>
            <person name="Armitage A.D."/>
            <person name="Cockerton H.M."/>
            <person name="Sreenivasaprasad S."/>
            <person name="Woodhall J.W."/>
            <person name="Lane C.R."/>
            <person name="Harrison R.J."/>
            <person name="Clarkson J.P."/>
        </authorList>
    </citation>
    <scope>NUCLEOTIDE SEQUENCE [LARGE SCALE GENOMIC DNA]</scope>
    <source>
        <strain evidence="7">FERA 635</strain>
    </source>
</reference>
<comment type="caution">
    <text evidence="6">The sequence shown here is derived from an EMBL/GenBank/DDBJ whole genome shotgun (WGS) entry which is preliminary data.</text>
</comment>
<evidence type="ECO:0000256" key="4">
    <source>
        <dbReference type="ARBA" id="ARBA00022833"/>
    </source>
</evidence>
<dbReference type="SUPFAM" id="SSF53098">
    <property type="entry name" value="Ribonuclease H-like"/>
    <property type="match status" value="1"/>
</dbReference>
<evidence type="ECO:0000313" key="7">
    <source>
        <dbReference type="Proteomes" id="UP000293195"/>
    </source>
</evidence>
<evidence type="ECO:0000256" key="1">
    <source>
        <dbReference type="ARBA" id="ARBA00004123"/>
    </source>
</evidence>
<dbReference type="PANTHER" id="PTHR46481">
    <property type="entry name" value="ZINC FINGER BED DOMAIN-CONTAINING PROTEIN 4"/>
    <property type="match status" value="1"/>
</dbReference>
<keyword evidence="2" id="KW-0479">Metal-binding</keyword>
<dbReference type="InterPro" id="IPR052035">
    <property type="entry name" value="ZnF_BED_domain_contain"/>
</dbReference>
<keyword evidence="4" id="KW-0862">Zinc</keyword>
<name>A0ABY0FS02_9PLEO</name>
<keyword evidence="5" id="KW-0539">Nucleus</keyword>
<sequence>MESKRSLKGAAYVNHYNRRVHEINPRGAEGGDQEARNNSAKQNNVVGHFADAQYQQRDILLAFQNLYGDHTGAAQAAVILKALNSFEIALQLHCFVGDNATNNDNELIQGLNEHDNINLTSNNRIRCARHIINLVVKATLYGKGVSQFESQLAEASPAQQYELFRSHRVVGKLHNFINAVCASHKRQLRNPITRFITRLQQQASQGYNDEYNPLNDEISSEEWEGIQQLIDFLQAPVEITKRLEGNNSASGFRLLWQTLTSLQALWTLYSSTKAGFDNNSNNSDYFVAAVKHGLKKLTSYFKKLIIQPQISYYVVTTALHPALRLAWFQTH</sequence>
<keyword evidence="7" id="KW-1185">Reference proteome</keyword>
<dbReference type="Proteomes" id="UP000293195">
    <property type="component" value="Unassembled WGS sequence"/>
</dbReference>
<dbReference type="EMBL" id="PDXF01000109">
    <property type="protein sequence ID" value="RYN88075.1"/>
    <property type="molecule type" value="Genomic_DNA"/>
</dbReference>
<keyword evidence="3" id="KW-0863">Zinc-finger</keyword>
<comment type="subcellular location">
    <subcellularLocation>
        <location evidence="1">Nucleus</location>
    </subcellularLocation>
</comment>
<dbReference type="PANTHER" id="PTHR46481:SF10">
    <property type="entry name" value="ZINC FINGER BED DOMAIN-CONTAINING PROTEIN 39"/>
    <property type="match status" value="1"/>
</dbReference>
<gene>
    <name evidence="6" type="ORF">AA0119_g12201</name>
</gene>
<evidence type="ECO:0000256" key="2">
    <source>
        <dbReference type="ARBA" id="ARBA00022723"/>
    </source>
</evidence>
<dbReference type="InterPro" id="IPR012337">
    <property type="entry name" value="RNaseH-like_sf"/>
</dbReference>